<keyword evidence="2" id="KW-1185">Reference proteome</keyword>
<reference evidence="1" key="2">
    <citation type="journal article" date="2007" name="Science">
        <title>Draft genome sequence of the sexually transmitted pathogen Trichomonas vaginalis.</title>
        <authorList>
            <person name="Carlton J.M."/>
            <person name="Hirt R.P."/>
            <person name="Silva J.C."/>
            <person name="Delcher A.L."/>
            <person name="Schatz M."/>
            <person name="Zhao Q."/>
            <person name="Wortman J.R."/>
            <person name="Bidwell S.L."/>
            <person name="Alsmark U.C.M."/>
            <person name="Besteiro S."/>
            <person name="Sicheritz-Ponten T."/>
            <person name="Noel C.J."/>
            <person name="Dacks J.B."/>
            <person name="Foster P.G."/>
            <person name="Simillion C."/>
            <person name="Van de Peer Y."/>
            <person name="Miranda-Saavedra D."/>
            <person name="Barton G.J."/>
            <person name="Westrop G.D."/>
            <person name="Mueller S."/>
            <person name="Dessi D."/>
            <person name="Fiori P.L."/>
            <person name="Ren Q."/>
            <person name="Paulsen I."/>
            <person name="Zhang H."/>
            <person name="Bastida-Corcuera F.D."/>
            <person name="Simoes-Barbosa A."/>
            <person name="Brown M.T."/>
            <person name="Hayes R.D."/>
            <person name="Mukherjee M."/>
            <person name="Okumura C.Y."/>
            <person name="Schneider R."/>
            <person name="Smith A.J."/>
            <person name="Vanacova S."/>
            <person name="Villalvazo M."/>
            <person name="Haas B.J."/>
            <person name="Pertea M."/>
            <person name="Feldblyum T.V."/>
            <person name="Utterback T.R."/>
            <person name="Shu C.L."/>
            <person name="Osoegawa K."/>
            <person name="de Jong P.J."/>
            <person name="Hrdy I."/>
            <person name="Horvathova L."/>
            <person name="Zubacova Z."/>
            <person name="Dolezal P."/>
            <person name="Malik S.B."/>
            <person name="Logsdon J.M. Jr."/>
            <person name="Henze K."/>
            <person name="Gupta A."/>
            <person name="Wang C.C."/>
            <person name="Dunne R.L."/>
            <person name="Upcroft J.A."/>
            <person name="Upcroft P."/>
            <person name="White O."/>
            <person name="Salzberg S.L."/>
            <person name="Tang P."/>
            <person name="Chiu C.-H."/>
            <person name="Lee Y.-S."/>
            <person name="Embley T.M."/>
            <person name="Coombs G.H."/>
            <person name="Mottram J.C."/>
            <person name="Tachezy J."/>
            <person name="Fraser-Liggett C.M."/>
            <person name="Johnson P.J."/>
        </authorList>
    </citation>
    <scope>NUCLEOTIDE SEQUENCE [LARGE SCALE GENOMIC DNA]</scope>
    <source>
        <strain evidence="1">G3</strain>
    </source>
</reference>
<dbReference type="Proteomes" id="UP000001542">
    <property type="component" value="Unassembled WGS sequence"/>
</dbReference>
<evidence type="ECO:0000313" key="2">
    <source>
        <dbReference type="Proteomes" id="UP000001542"/>
    </source>
</evidence>
<dbReference type="VEuPathDB" id="TrichDB:TVAGG3_0696590"/>
<dbReference type="EMBL" id="DS113236">
    <property type="protein sequence ID" value="EAY16989.1"/>
    <property type="molecule type" value="Genomic_DNA"/>
</dbReference>
<organism evidence="1 2">
    <name type="scientific">Trichomonas vaginalis (strain ATCC PRA-98 / G3)</name>
    <dbReference type="NCBI Taxonomy" id="412133"/>
    <lineage>
        <taxon>Eukaryota</taxon>
        <taxon>Metamonada</taxon>
        <taxon>Parabasalia</taxon>
        <taxon>Trichomonadida</taxon>
        <taxon>Trichomonadidae</taxon>
        <taxon>Trichomonas</taxon>
    </lineage>
</organism>
<name>A2DRM6_TRIV3</name>
<evidence type="ECO:0000313" key="1">
    <source>
        <dbReference type="EMBL" id="EAY16989.1"/>
    </source>
</evidence>
<gene>
    <name evidence="1" type="ORF">TVAG_281060</name>
</gene>
<proteinExistence type="predicted"/>
<protein>
    <submittedName>
        <fullName evidence="1">Uncharacterized protein</fullName>
    </submittedName>
</protein>
<dbReference type="VEuPathDB" id="TrichDB:TVAG_281060"/>
<reference evidence="1" key="1">
    <citation type="submission" date="2006-10" db="EMBL/GenBank/DDBJ databases">
        <authorList>
            <person name="Amadeo P."/>
            <person name="Zhao Q."/>
            <person name="Wortman J."/>
            <person name="Fraser-Liggett C."/>
            <person name="Carlton J."/>
        </authorList>
    </citation>
    <scope>NUCLEOTIDE SEQUENCE</scope>
    <source>
        <strain evidence="1">G3</strain>
    </source>
</reference>
<dbReference type="AlphaFoldDB" id="A2DRM6"/>
<sequence>MQNNWIYSNSPTIGLYHGTYLVKHKNFKISYGNSGIELYLRVDKNDEIQGSSGTVTNGDVSISVSYKLFPDVNYINIIHTVTNNGDRNHEIDFRCYSDIDIEGSDGSDGDQCPTRNIEGNRGVEFINKDRTVRFLLRDFPFVTNVDTYSYTYCPGYGNWSNCTKYIYIESGAGIRFSWQNQQIKPHESKNYSYSIGMGEYYKTHKLILLTQKQDCYDPNTEFSLDFAIDSVRTDTDLELTINRLIADTNEQTVKTFTDKGSQMTFSDKLTLSQGHHTIKYITTDSRNTKSELSIPIIVTKKPTITSRKTIQSYYESIDKLPFDIDLYDDSFAVFKIFDDQDTLFFNKSINCRGQIKNILDTIDFLKSPIETVRKISIVAVDEFGVYSNFINFTVNNEKPFIRLSEISTPIQLIQKNLRIYTDILLMSGSTTARIYSSINTDSYSLMRTLNDLTPYQWKSVSFGFDVKDIPSDGNNTFKLYVQDSNNFESSPLLQSLILIAYQRDCTSNLYLRRRSAFVVVLTMN</sequence>
<dbReference type="RefSeq" id="XP_001329212.1">
    <property type="nucleotide sequence ID" value="XM_001329177.1"/>
</dbReference>
<dbReference type="KEGG" id="tva:4775002"/>
<accession>A2DRM6</accession>
<dbReference type="InParanoid" id="A2DRM6"/>